<keyword evidence="4" id="KW-0804">Transcription</keyword>
<dbReference type="InterPro" id="IPR036388">
    <property type="entry name" value="WH-like_DNA-bd_sf"/>
</dbReference>
<sequence length="296" mass="33488">MSAHRNLPPLPALRIFEAASRRQSFLLAARELNLTPGAVSKQIRQLEEHLGLPLFERLHREVRLTAAGAIYARAIGQLFEDLRAATAEVMVSPAADKLVVWCAPWFLKAWLLPRLERFRALRPGLQMDLRTGESSEAIDPKADIAIRLGLGTWARMRSEFLIPQEIAAVCTPAYLRREGLSQPFAFGDFVVLDSANTPHHLELWKQAAGMAGVEPRERIVFQSNETAFAAALTDHGLALVNPYFVEAELANGRLVCPWPARTRTDRSYWLTWRDRFNLPPAASAFRRWILAEFRRE</sequence>
<dbReference type="Pfam" id="PF00126">
    <property type="entry name" value="HTH_1"/>
    <property type="match status" value="1"/>
</dbReference>
<dbReference type="PANTHER" id="PTHR30537">
    <property type="entry name" value="HTH-TYPE TRANSCRIPTIONAL REGULATOR"/>
    <property type="match status" value="1"/>
</dbReference>
<keyword evidence="2" id="KW-0805">Transcription regulation</keyword>
<feature type="domain" description="HTH lysR-type" evidence="5">
    <location>
        <begin position="8"/>
        <end position="65"/>
    </location>
</feature>
<comment type="similarity">
    <text evidence="1">Belongs to the LysR transcriptional regulatory family.</text>
</comment>
<name>Q11FR3_CHESB</name>
<dbReference type="Gene3D" id="3.40.190.10">
    <property type="entry name" value="Periplasmic binding protein-like II"/>
    <property type="match status" value="2"/>
</dbReference>
<dbReference type="EMBL" id="CP000390">
    <property type="protein sequence ID" value="ABG63762.1"/>
    <property type="molecule type" value="Genomic_DNA"/>
</dbReference>
<evidence type="ECO:0000313" key="6">
    <source>
        <dbReference type="EMBL" id="ABG63762.1"/>
    </source>
</evidence>
<dbReference type="InterPro" id="IPR036390">
    <property type="entry name" value="WH_DNA-bd_sf"/>
</dbReference>
<proteinExistence type="inferred from homology"/>
<evidence type="ECO:0000259" key="5">
    <source>
        <dbReference type="PROSITE" id="PS50931"/>
    </source>
</evidence>
<dbReference type="eggNOG" id="COG0583">
    <property type="taxonomic scope" value="Bacteria"/>
</dbReference>
<reference evidence="6" key="1">
    <citation type="submission" date="2006-06" db="EMBL/GenBank/DDBJ databases">
        <title>Complete sequence of chromosome of Chelativorans sp. BNC1.</title>
        <authorList>
            <consortium name="US DOE Joint Genome Institute"/>
            <person name="Copeland A."/>
            <person name="Lucas S."/>
            <person name="Lapidus A."/>
            <person name="Barry K."/>
            <person name="Detter J.C."/>
            <person name="Glavina del Rio T."/>
            <person name="Hammon N."/>
            <person name="Israni S."/>
            <person name="Dalin E."/>
            <person name="Tice H."/>
            <person name="Pitluck S."/>
            <person name="Chertkov O."/>
            <person name="Brettin T."/>
            <person name="Bruce D."/>
            <person name="Han C."/>
            <person name="Tapia R."/>
            <person name="Gilna P."/>
            <person name="Schmutz J."/>
            <person name="Larimer F."/>
            <person name="Land M."/>
            <person name="Hauser L."/>
            <person name="Kyrpides N."/>
            <person name="Mikhailova N."/>
            <person name="Richardson P."/>
        </authorList>
    </citation>
    <scope>NUCLEOTIDE SEQUENCE</scope>
    <source>
        <strain evidence="6">BNC1</strain>
    </source>
</reference>
<evidence type="ECO:0000256" key="1">
    <source>
        <dbReference type="ARBA" id="ARBA00009437"/>
    </source>
</evidence>
<dbReference type="GO" id="GO:0003700">
    <property type="term" value="F:DNA-binding transcription factor activity"/>
    <property type="evidence" value="ECO:0007669"/>
    <property type="project" value="InterPro"/>
</dbReference>
<dbReference type="GO" id="GO:0043565">
    <property type="term" value="F:sequence-specific DNA binding"/>
    <property type="evidence" value="ECO:0007669"/>
    <property type="project" value="TreeGrafter"/>
</dbReference>
<protein>
    <submittedName>
        <fullName evidence="6">Transcriptional regulator, LysR family</fullName>
    </submittedName>
</protein>
<dbReference type="GO" id="GO:0006351">
    <property type="term" value="P:DNA-templated transcription"/>
    <property type="evidence" value="ECO:0007669"/>
    <property type="project" value="TreeGrafter"/>
</dbReference>
<dbReference type="SUPFAM" id="SSF46785">
    <property type="entry name" value="Winged helix' DNA-binding domain"/>
    <property type="match status" value="1"/>
</dbReference>
<dbReference type="PROSITE" id="PS50931">
    <property type="entry name" value="HTH_LYSR"/>
    <property type="match status" value="1"/>
</dbReference>
<dbReference type="InterPro" id="IPR005119">
    <property type="entry name" value="LysR_subst-bd"/>
</dbReference>
<evidence type="ECO:0000256" key="4">
    <source>
        <dbReference type="ARBA" id="ARBA00023163"/>
    </source>
</evidence>
<dbReference type="SUPFAM" id="SSF53850">
    <property type="entry name" value="Periplasmic binding protein-like II"/>
    <property type="match status" value="1"/>
</dbReference>
<dbReference type="CDD" id="cd08432">
    <property type="entry name" value="PBP2_GcdR_TrpI_HvrB_AmpR_like"/>
    <property type="match status" value="1"/>
</dbReference>
<dbReference type="OrthoDB" id="9807765at2"/>
<dbReference type="PRINTS" id="PR00039">
    <property type="entry name" value="HTHLYSR"/>
</dbReference>
<dbReference type="InterPro" id="IPR058163">
    <property type="entry name" value="LysR-type_TF_proteobact-type"/>
</dbReference>
<organism evidence="6">
    <name type="scientific">Chelativorans sp. (strain BNC1)</name>
    <dbReference type="NCBI Taxonomy" id="266779"/>
    <lineage>
        <taxon>Bacteria</taxon>
        <taxon>Pseudomonadati</taxon>
        <taxon>Pseudomonadota</taxon>
        <taxon>Alphaproteobacteria</taxon>
        <taxon>Hyphomicrobiales</taxon>
        <taxon>Phyllobacteriaceae</taxon>
        <taxon>Chelativorans</taxon>
    </lineage>
</organism>
<keyword evidence="3" id="KW-0238">DNA-binding</keyword>
<dbReference type="FunFam" id="1.10.10.10:FF:000038">
    <property type="entry name" value="Glycine cleavage system transcriptional activator"/>
    <property type="match status" value="1"/>
</dbReference>
<dbReference type="PANTHER" id="PTHR30537:SF74">
    <property type="entry name" value="HTH-TYPE TRANSCRIPTIONAL REGULATOR TRPI"/>
    <property type="match status" value="1"/>
</dbReference>
<dbReference type="KEGG" id="mes:Meso_2377"/>
<dbReference type="Pfam" id="PF03466">
    <property type="entry name" value="LysR_substrate"/>
    <property type="match status" value="1"/>
</dbReference>
<evidence type="ECO:0000256" key="2">
    <source>
        <dbReference type="ARBA" id="ARBA00023015"/>
    </source>
</evidence>
<evidence type="ECO:0000256" key="3">
    <source>
        <dbReference type="ARBA" id="ARBA00023125"/>
    </source>
</evidence>
<gene>
    <name evidence="6" type="ordered locus">Meso_2377</name>
</gene>
<dbReference type="AlphaFoldDB" id="Q11FR3"/>
<dbReference type="InterPro" id="IPR000847">
    <property type="entry name" value="LysR_HTH_N"/>
</dbReference>
<dbReference type="Gene3D" id="1.10.10.10">
    <property type="entry name" value="Winged helix-like DNA-binding domain superfamily/Winged helix DNA-binding domain"/>
    <property type="match status" value="1"/>
</dbReference>
<accession>Q11FR3</accession>
<dbReference type="STRING" id="266779.Meso_2377"/>
<dbReference type="HOGENOM" id="CLU_039613_37_1_5"/>